<gene>
    <name evidence="1" type="ORF">METZ01_LOCUS172911</name>
</gene>
<dbReference type="AlphaFoldDB" id="A0A382C3Q4"/>
<proteinExistence type="predicted"/>
<dbReference type="EMBL" id="UINC01032422">
    <property type="protein sequence ID" value="SVB20057.1"/>
    <property type="molecule type" value="Genomic_DNA"/>
</dbReference>
<reference evidence="1" key="1">
    <citation type="submission" date="2018-05" db="EMBL/GenBank/DDBJ databases">
        <authorList>
            <person name="Lanie J.A."/>
            <person name="Ng W.-L."/>
            <person name="Kazmierczak K.M."/>
            <person name="Andrzejewski T.M."/>
            <person name="Davidsen T.M."/>
            <person name="Wayne K.J."/>
            <person name="Tettelin H."/>
            <person name="Glass J.I."/>
            <person name="Rusch D."/>
            <person name="Podicherti R."/>
            <person name="Tsui H.-C.T."/>
            <person name="Winkler M.E."/>
        </authorList>
    </citation>
    <scope>NUCLEOTIDE SEQUENCE</scope>
</reference>
<name>A0A382C3Q4_9ZZZZ</name>
<organism evidence="1">
    <name type="scientific">marine metagenome</name>
    <dbReference type="NCBI Taxonomy" id="408172"/>
    <lineage>
        <taxon>unclassified sequences</taxon>
        <taxon>metagenomes</taxon>
        <taxon>ecological metagenomes</taxon>
    </lineage>
</organism>
<evidence type="ECO:0000313" key="1">
    <source>
        <dbReference type="EMBL" id="SVB20057.1"/>
    </source>
</evidence>
<sequence>MNDTFFFTEYRDDFEFELLRLWRKSISKAIGVEEDTRLEAVNEHLEFLRSLNHEFIQVALEATSRMVIGFMRVEEHVIRDLFIHVDYQ</sequence>
<accession>A0A382C3Q4</accession>
<feature type="non-terminal residue" evidence="1">
    <location>
        <position position="88"/>
    </location>
</feature>
<protein>
    <submittedName>
        <fullName evidence="1">Uncharacterized protein</fullName>
    </submittedName>
</protein>